<evidence type="ECO:0000313" key="3">
    <source>
        <dbReference type="Proteomes" id="UP001432014"/>
    </source>
</evidence>
<feature type="compositionally biased region" description="Low complexity" evidence="1">
    <location>
        <begin position="223"/>
        <end position="236"/>
    </location>
</feature>
<organism evidence="2 3">
    <name type="scientific">Kitasatospora herbaricolor</name>
    <dbReference type="NCBI Taxonomy" id="68217"/>
    <lineage>
        <taxon>Bacteria</taxon>
        <taxon>Bacillati</taxon>
        <taxon>Actinomycetota</taxon>
        <taxon>Actinomycetes</taxon>
        <taxon>Kitasatosporales</taxon>
        <taxon>Streptomycetaceae</taxon>
        <taxon>Kitasatospora</taxon>
    </lineage>
</organism>
<dbReference type="RefSeq" id="WP_329499095.1">
    <property type="nucleotide sequence ID" value="NZ_CP108460.1"/>
</dbReference>
<proteinExistence type="predicted"/>
<keyword evidence="3" id="KW-1185">Reference proteome</keyword>
<feature type="compositionally biased region" description="Polar residues" evidence="1">
    <location>
        <begin position="284"/>
        <end position="294"/>
    </location>
</feature>
<feature type="compositionally biased region" description="Low complexity" evidence="1">
    <location>
        <begin position="244"/>
        <end position="257"/>
    </location>
</feature>
<dbReference type="Proteomes" id="UP001432014">
    <property type="component" value="Chromosome"/>
</dbReference>
<gene>
    <name evidence="2" type="ORF">OG469_12440</name>
</gene>
<sequence length="328" mass="32690">MLRDTVRGFVTVASGLAEEAGKRVVLTAAELLERSGIDLAEVERKARAAGQFPPSVKSLQTLAEEAVTAGRAGFDLATGVARSEVEKVFEKVGDQVTKVGVVLAYLESRLRDVEEDDAPAARSADKNGAAAARADGLFGHGWEQGGESPDTGGRPGEPIVAERVPVDDGGSPEPAGEAWAPEGPDAPQPPARTAPAKRAAAGKATRKTPGKPAGKAGTGGAAAAGRPAAKQAPAKGTPAKGTPAKQASGKGAAAGGSTPDRAAPAKKAAAAKKPAAKKAAGKKTTVTRTASAGQPTAKKAAPAAGATKRAATKRTTVRRTTSSKGPDA</sequence>
<dbReference type="EMBL" id="CP108482">
    <property type="protein sequence ID" value="WUS61856.1"/>
    <property type="molecule type" value="Genomic_DNA"/>
</dbReference>
<evidence type="ECO:0000256" key="1">
    <source>
        <dbReference type="SAM" id="MobiDB-lite"/>
    </source>
</evidence>
<feature type="region of interest" description="Disordered" evidence="1">
    <location>
        <begin position="138"/>
        <end position="328"/>
    </location>
</feature>
<protein>
    <recommendedName>
        <fullName evidence="4">Histone H1-like nucleoprotein HC2</fullName>
    </recommendedName>
</protein>
<accession>A0ABZ1WLK7</accession>
<feature type="compositionally biased region" description="Low complexity" evidence="1">
    <location>
        <begin position="193"/>
        <end position="203"/>
    </location>
</feature>
<feature type="compositionally biased region" description="Low complexity" evidence="1">
    <location>
        <begin position="296"/>
        <end position="309"/>
    </location>
</feature>
<reference evidence="2 3" key="1">
    <citation type="submission" date="2022-10" db="EMBL/GenBank/DDBJ databases">
        <title>The complete genomes of actinobacterial strains from the NBC collection.</title>
        <authorList>
            <person name="Joergensen T.S."/>
            <person name="Alvarez Arevalo M."/>
            <person name="Sterndorff E.B."/>
            <person name="Faurdal D."/>
            <person name="Vuksanovic O."/>
            <person name="Mourched A.-S."/>
            <person name="Charusanti P."/>
            <person name="Shaw S."/>
            <person name="Blin K."/>
            <person name="Weber T."/>
        </authorList>
    </citation>
    <scope>NUCLEOTIDE SEQUENCE [LARGE SCALE GENOMIC DNA]</scope>
    <source>
        <strain evidence="2 3">NBC_01247</strain>
    </source>
</reference>
<evidence type="ECO:0008006" key="4">
    <source>
        <dbReference type="Google" id="ProtNLM"/>
    </source>
</evidence>
<name>A0ABZ1WLK7_9ACTN</name>
<evidence type="ECO:0000313" key="2">
    <source>
        <dbReference type="EMBL" id="WUS61856.1"/>
    </source>
</evidence>